<organism evidence="7">
    <name type="scientific">marine metagenome</name>
    <dbReference type="NCBI Taxonomy" id="408172"/>
    <lineage>
        <taxon>unclassified sequences</taxon>
        <taxon>metagenomes</taxon>
        <taxon>ecological metagenomes</taxon>
    </lineage>
</organism>
<dbReference type="EMBL" id="UINC01216269">
    <property type="protein sequence ID" value="SVE42343.1"/>
    <property type="molecule type" value="Genomic_DNA"/>
</dbReference>
<dbReference type="PROSITE" id="PS51935">
    <property type="entry name" value="NLPC_P60"/>
    <property type="match status" value="1"/>
</dbReference>
<dbReference type="Pfam" id="PF08239">
    <property type="entry name" value="SH3_3"/>
    <property type="match status" value="1"/>
</dbReference>
<feature type="non-terminal residue" evidence="7">
    <location>
        <position position="162"/>
    </location>
</feature>
<dbReference type="PANTHER" id="PTHR47053">
    <property type="entry name" value="MUREIN DD-ENDOPEPTIDASE MEPH-RELATED"/>
    <property type="match status" value="1"/>
</dbReference>
<dbReference type="Gene3D" id="2.30.30.40">
    <property type="entry name" value="SH3 Domains"/>
    <property type="match status" value="1"/>
</dbReference>
<dbReference type="InterPro" id="IPR051202">
    <property type="entry name" value="Peptidase_C40"/>
</dbReference>
<evidence type="ECO:0000259" key="5">
    <source>
        <dbReference type="PROSITE" id="PS51781"/>
    </source>
</evidence>
<evidence type="ECO:0000256" key="1">
    <source>
        <dbReference type="ARBA" id="ARBA00007074"/>
    </source>
</evidence>
<dbReference type="Gene3D" id="3.90.1720.10">
    <property type="entry name" value="endopeptidase domain like (from Nostoc punctiforme)"/>
    <property type="match status" value="1"/>
</dbReference>
<proteinExistence type="inferred from homology"/>
<evidence type="ECO:0000313" key="7">
    <source>
        <dbReference type="EMBL" id="SVE42343.1"/>
    </source>
</evidence>
<dbReference type="GO" id="GO:0006508">
    <property type="term" value="P:proteolysis"/>
    <property type="evidence" value="ECO:0007669"/>
    <property type="project" value="UniProtKB-KW"/>
</dbReference>
<dbReference type="InterPro" id="IPR038765">
    <property type="entry name" value="Papain-like_cys_pep_sf"/>
</dbReference>
<dbReference type="GO" id="GO:0008234">
    <property type="term" value="F:cysteine-type peptidase activity"/>
    <property type="evidence" value="ECO:0007669"/>
    <property type="project" value="UniProtKB-KW"/>
</dbReference>
<protein>
    <submittedName>
        <fullName evidence="7">Uncharacterized protein</fullName>
    </submittedName>
</protein>
<feature type="domain" description="SH3b" evidence="5">
    <location>
        <begin position="2"/>
        <end position="65"/>
    </location>
</feature>
<gene>
    <name evidence="7" type="ORF">METZ01_LOCUS495197</name>
</gene>
<name>A0A383DDE0_9ZZZZ</name>
<sequence length="162" mass="18868">MYKTILVNTSVANLYKTPSFKSELVTQALYGEELLILEQDNNWYKVRQWDNYESWVHSFYLSSSVNITIDKIKKFSKNNLISTAKYFLNVPYLWGGKSQLGFDCSGFVQTVFKSFGIYLPRDSYQQMEYEKLIEIEYSEIKVGDLLFFADNKTVNHVAICIG</sequence>
<dbReference type="PROSITE" id="PS51781">
    <property type="entry name" value="SH3B"/>
    <property type="match status" value="1"/>
</dbReference>
<evidence type="ECO:0000256" key="2">
    <source>
        <dbReference type="ARBA" id="ARBA00022670"/>
    </source>
</evidence>
<dbReference type="SUPFAM" id="SSF54001">
    <property type="entry name" value="Cysteine proteinases"/>
    <property type="match status" value="1"/>
</dbReference>
<keyword evidence="4" id="KW-0788">Thiol protease</keyword>
<reference evidence="7" key="1">
    <citation type="submission" date="2018-05" db="EMBL/GenBank/DDBJ databases">
        <authorList>
            <person name="Lanie J.A."/>
            <person name="Ng W.-L."/>
            <person name="Kazmierczak K.M."/>
            <person name="Andrzejewski T.M."/>
            <person name="Davidsen T.M."/>
            <person name="Wayne K.J."/>
            <person name="Tettelin H."/>
            <person name="Glass J.I."/>
            <person name="Rusch D."/>
            <person name="Podicherti R."/>
            <person name="Tsui H.-C.T."/>
            <person name="Winkler M.E."/>
        </authorList>
    </citation>
    <scope>NUCLEOTIDE SEQUENCE</scope>
</reference>
<dbReference type="Pfam" id="PF00877">
    <property type="entry name" value="NLPC_P60"/>
    <property type="match status" value="1"/>
</dbReference>
<dbReference type="InterPro" id="IPR000064">
    <property type="entry name" value="NLP_P60_dom"/>
</dbReference>
<accession>A0A383DDE0</accession>
<comment type="similarity">
    <text evidence="1">Belongs to the peptidase C40 family.</text>
</comment>
<keyword evidence="3" id="KW-0378">Hydrolase</keyword>
<feature type="domain" description="NlpC/P60" evidence="6">
    <location>
        <begin position="74"/>
        <end position="162"/>
    </location>
</feature>
<evidence type="ECO:0000256" key="4">
    <source>
        <dbReference type="ARBA" id="ARBA00022807"/>
    </source>
</evidence>
<keyword evidence="2" id="KW-0645">Protease</keyword>
<evidence type="ECO:0000259" key="6">
    <source>
        <dbReference type="PROSITE" id="PS51935"/>
    </source>
</evidence>
<evidence type="ECO:0000256" key="3">
    <source>
        <dbReference type="ARBA" id="ARBA00022801"/>
    </source>
</evidence>
<dbReference type="PANTHER" id="PTHR47053:SF1">
    <property type="entry name" value="MUREIN DD-ENDOPEPTIDASE MEPH-RELATED"/>
    <property type="match status" value="1"/>
</dbReference>
<dbReference type="InterPro" id="IPR003646">
    <property type="entry name" value="SH3-like_bac-type"/>
</dbReference>
<dbReference type="AlphaFoldDB" id="A0A383DDE0"/>